<evidence type="ECO:0000313" key="3">
    <source>
        <dbReference type="EMBL" id="CAF4364300.1"/>
    </source>
</evidence>
<dbReference type="Proteomes" id="UP000682733">
    <property type="component" value="Unassembled WGS sequence"/>
</dbReference>
<organism evidence="2 4">
    <name type="scientific">Didymodactylos carnosus</name>
    <dbReference type="NCBI Taxonomy" id="1234261"/>
    <lineage>
        <taxon>Eukaryota</taxon>
        <taxon>Metazoa</taxon>
        <taxon>Spiralia</taxon>
        <taxon>Gnathifera</taxon>
        <taxon>Rotifera</taxon>
        <taxon>Eurotatoria</taxon>
        <taxon>Bdelloidea</taxon>
        <taxon>Philodinida</taxon>
        <taxon>Philodinidae</taxon>
        <taxon>Didymodactylos</taxon>
    </lineage>
</organism>
<keyword evidence="1" id="KW-0472">Membrane</keyword>
<dbReference type="Proteomes" id="UP000677228">
    <property type="component" value="Unassembled WGS sequence"/>
</dbReference>
<evidence type="ECO:0000256" key="1">
    <source>
        <dbReference type="SAM" id="Phobius"/>
    </source>
</evidence>
<proteinExistence type="predicted"/>
<keyword evidence="1" id="KW-1133">Transmembrane helix</keyword>
<feature type="transmembrane region" description="Helical" evidence="1">
    <location>
        <begin position="318"/>
        <end position="336"/>
    </location>
</feature>
<accession>A0A8S2FVA3</accession>
<sequence length="365" mass="43145">MQQNDYMQQQHQFLHQWFKNEREYENKRILTINNMDELQYLCVKPDDIIILQAQNGKPIKVIANNKQTNDLQTKQQHHQFHPQHHQTSYDQYPLTSSVNHELLSSTLENEQLSMWPPGDEQWYKHEMKQQREIFLKATSTRLEAEDDKTSQDITQSQMELMMMRQQVLFKQQQQRLQLEHLELKHRLALVELTLERQQQQSSAVIQQTIIIIDKLNEVVYKQKDSIIDIDQKPGIILRPQAVHQSITISESSDHSVAHPCPSLLTKSGTIGEKLFEHQHIKRKMKELLRWVLLLLILIMFGGSLLSRETTSTYGNYRYIGIKLILFGIGVDFAFTYTDNFIGEFLGDNKINLVKHWNWLWPYMVP</sequence>
<protein>
    <submittedName>
        <fullName evidence="2">Uncharacterized protein</fullName>
    </submittedName>
</protein>
<feature type="transmembrane region" description="Helical" evidence="1">
    <location>
        <begin position="287"/>
        <end position="306"/>
    </location>
</feature>
<name>A0A8S2FVA3_9BILA</name>
<dbReference type="EMBL" id="CAJOBA010066350">
    <property type="protein sequence ID" value="CAF4364300.1"/>
    <property type="molecule type" value="Genomic_DNA"/>
</dbReference>
<gene>
    <name evidence="2" type="ORF">OVA965_LOCUS40311</name>
    <name evidence="3" type="ORF">TMI583_LOCUS41723</name>
</gene>
<dbReference type="AlphaFoldDB" id="A0A8S2FVA3"/>
<evidence type="ECO:0000313" key="4">
    <source>
        <dbReference type="Proteomes" id="UP000677228"/>
    </source>
</evidence>
<dbReference type="EMBL" id="CAJNOK010043587">
    <property type="protein sequence ID" value="CAF1570145.1"/>
    <property type="molecule type" value="Genomic_DNA"/>
</dbReference>
<comment type="caution">
    <text evidence="2">The sequence shown here is derived from an EMBL/GenBank/DDBJ whole genome shotgun (WGS) entry which is preliminary data.</text>
</comment>
<keyword evidence="1" id="KW-0812">Transmembrane</keyword>
<evidence type="ECO:0000313" key="2">
    <source>
        <dbReference type="EMBL" id="CAF1570145.1"/>
    </source>
</evidence>
<reference evidence="2" key="1">
    <citation type="submission" date="2021-02" db="EMBL/GenBank/DDBJ databases">
        <authorList>
            <person name="Nowell W R."/>
        </authorList>
    </citation>
    <scope>NUCLEOTIDE SEQUENCE</scope>
</reference>